<accession>A0A368RBZ3</accession>
<dbReference type="EMBL" id="CM003532">
    <property type="protein sequence ID" value="RCV27727.1"/>
    <property type="molecule type" value="Genomic_DNA"/>
</dbReference>
<reference evidence="1" key="1">
    <citation type="journal article" date="2012" name="Nat. Biotechnol.">
        <title>Reference genome sequence of the model plant Setaria.</title>
        <authorList>
            <person name="Bennetzen J.L."/>
            <person name="Schmutz J."/>
            <person name="Wang H."/>
            <person name="Percifield R."/>
            <person name="Hawkins J."/>
            <person name="Pontaroli A.C."/>
            <person name="Estep M."/>
            <person name="Feng L."/>
            <person name="Vaughn J.N."/>
            <person name="Grimwood J."/>
            <person name="Jenkins J."/>
            <person name="Barry K."/>
            <person name="Lindquist E."/>
            <person name="Hellsten U."/>
            <person name="Deshpande S."/>
            <person name="Wang X."/>
            <person name="Wu X."/>
            <person name="Mitros T."/>
            <person name="Triplett J."/>
            <person name="Yang X."/>
            <person name="Ye C.Y."/>
            <person name="Mauro-Herrera M."/>
            <person name="Wang L."/>
            <person name="Li P."/>
            <person name="Sharma M."/>
            <person name="Sharma R."/>
            <person name="Ronald P.C."/>
            <person name="Panaud O."/>
            <person name="Kellogg E.A."/>
            <person name="Brutnell T.P."/>
            <person name="Doust A.N."/>
            <person name="Tuskan G.A."/>
            <person name="Rokhsar D."/>
            <person name="Devos K.M."/>
        </authorList>
    </citation>
    <scope>NUCLEOTIDE SEQUENCE [LARGE SCALE GENOMIC DNA]</scope>
    <source>
        <strain evidence="1">Yugu1</strain>
    </source>
</reference>
<organism evidence="1">
    <name type="scientific">Setaria italica</name>
    <name type="common">Foxtail millet</name>
    <name type="synonym">Panicum italicum</name>
    <dbReference type="NCBI Taxonomy" id="4555"/>
    <lineage>
        <taxon>Eukaryota</taxon>
        <taxon>Viridiplantae</taxon>
        <taxon>Streptophyta</taxon>
        <taxon>Embryophyta</taxon>
        <taxon>Tracheophyta</taxon>
        <taxon>Spermatophyta</taxon>
        <taxon>Magnoliopsida</taxon>
        <taxon>Liliopsida</taxon>
        <taxon>Poales</taxon>
        <taxon>Poaceae</taxon>
        <taxon>PACMAD clade</taxon>
        <taxon>Panicoideae</taxon>
        <taxon>Panicodae</taxon>
        <taxon>Paniceae</taxon>
        <taxon>Cenchrinae</taxon>
        <taxon>Setaria</taxon>
    </lineage>
</organism>
<proteinExistence type="predicted"/>
<protein>
    <submittedName>
        <fullName evidence="1">Uncharacterized protein</fullName>
    </submittedName>
</protein>
<reference evidence="1" key="2">
    <citation type="submission" date="2015-07" db="EMBL/GenBank/DDBJ databases">
        <authorList>
            <person name="Noorani M."/>
        </authorList>
    </citation>
    <scope>NUCLEOTIDE SEQUENCE</scope>
    <source>
        <strain evidence="1">Yugu1</strain>
    </source>
</reference>
<name>A0A368RBZ3_SETIT</name>
<dbReference type="AlphaFoldDB" id="A0A368RBZ3"/>
<evidence type="ECO:0000313" key="1">
    <source>
        <dbReference type="EMBL" id="RCV27727.1"/>
    </source>
</evidence>
<sequence length="146" mass="15803">MPCRPLASARRPRLPLLLESRPARRPGSPACCIVCAATYLATSARRLPCRPCLGQPGPATVYAKVNNRILRILGTIPHESAQAEGLIRRLSSPPQRRSLIRATAPLLLLLPPLSSSLLPIFTYTAPSLLPSRAALLCRLPSERATI</sequence>
<gene>
    <name evidence="1" type="ORF">SETIT_5G347900v2</name>
</gene>